<dbReference type="Proteomes" id="UP000005850">
    <property type="component" value="Chromosome"/>
</dbReference>
<reference evidence="1 2" key="1">
    <citation type="journal article" date="2011" name="J. Bacteriol.">
        <title>Genome sequence of Brevibacillus laterosporus LMG 15441, a pathogen of invertebrates.</title>
        <authorList>
            <person name="Djukic M."/>
            <person name="Poehlein A."/>
            <person name="Thurmer A."/>
            <person name="Daniel R."/>
        </authorList>
    </citation>
    <scope>NUCLEOTIDE SEQUENCE [LARGE SCALE GENOMIC DNA]</scope>
    <source>
        <strain evidence="1 2">LMG 15441</strain>
    </source>
</reference>
<organism evidence="1 2">
    <name type="scientific">Brevibacillus laterosporus LMG 15441</name>
    <dbReference type="NCBI Taxonomy" id="1042163"/>
    <lineage>
        <taxon>Bacteria</taxon>
        <taxon>Bacillati</taxon>
        <taxon>Bacillota</taxon>
        <taxon>Bacilli</taxon>
        <taxon>Bacillales</taxon>
        <taxon>Paenibacillaceae</taxon>
        <taxon>Brevibacillus</taxon>
    </lineage>
</organism>
<dbReference type="HOGENOM" id="CLU_2217724_0_0_9"/>
<dbReference type="eggNOG" id="ENOG5032R27">
    <property type="taxonomic scope" value="Bacteria"/>
</dbReference>
<dbReference type="STRING" id="1042163.BRLA_c039530"/>
<dbReference type="RefSeq" id="WP_003334785.1">
    <property type="nucleotide sequence ID" value="NZ_CP007806.1"/>
</dbReference>
<name>A0A075RA29_BRELA</name>
<sequence>MSTFSQKDLQSYFQEKLEHAKVHFERALDCKHTEFDDLYPYMNEQPQFFWYKRYVAWSELLTVVKMAEELHVEWKTCFSANQIEFIEGRVLQGKVLDHWHPEEEREVEEVSQLEE</sequence>
<dbReference type="AlphaFoldDB" id="A0A075RA29"/>
<accession>A0A075RA29</accession>
<dbReference type="KEGG" id="blr:BRLA_c039530"/>
<evidence type="ECO:0000313" key="2">
    <source>
        <dbReference type="Proteomes" id="UP000005850"/>
    </source>
</evidence>
<dbReference type="EMBL" id="CP007806">
    <property type="protein sequence ID" value="AIG28236.1"/>
    <property type="molecule type" value="Genomic_DNA"/>
</dbReference>
<keyword evidence="2" id="KW-1185">Reference proteome</keyword>
<evidence type="ECO:0000313" key="1">
    <source>
        <dbReference type="EMBL" id="AIG28236.1"/>
    </source>
</evidence>
<proteinExistence type="predicted"/>
<gene>
    <name evidence="1" type="ORF">BRLA_c039530</name>
</gene>
<protein>
    <submittedName>
        <fullName evidence="1">Uncharacterized protein</fullName>
    </submittedName>
</protein>